<protein>
    <submittedName>
        <fullName evidence="1">Uncharacterized protein</fullName>
    </submittedName>
</protein>
<keyword evidence="1" id="KW-0614">Plasmid</keyword>
<gene>
    <name evidence="1" type="ORF">KUM34_028775</name>
</gene>
<dbReference type="EMBL" id="CP083975">
    <property type="protein sequence ID" value="UZF48330.1"/>
    <property type="molecule type" value="Genomic_DNA"/>
</dbReference>
<evidence type="ECO:0000313" key="1">
    <source>
        <dbReference type="EMBL" id="UZF48330.1"/>
    </source>
</evidence>
<accession>A0AA46X1I5</accession>
<dbReference type="AlphaFoldDB" id="A0AA46X1I5"/>
<organism evidence="1 2">
    <name type="scientific">Rhodococcus rhodochrous</name>
    <dbReference type="NCBI Taxonomy" id="1829"/>
    <lineage>
        <taxon>Bacteria</taxon>
        <taxon>Bacillati</taxon>
        <taxon>Actinomycetota</taxon>
        <taxon>Actinomycetes</taxon>
        <taxon>Mycobacteriales</taxon>
        <taxon>Nocardiaceae</taxon>
        <taxon>Rhodococcus</taxon>
    </lineage>
</organism>
<sequence>MRDLGIRWLLDRIGDNGEPAFANQHNGYYRLPWTLAFAGQREAGACVLDWIEKFTLTAEGDLQPGPPRAAWTRVAATYPLTIIAHGAWVLERYGTATTVFDTVRQLQDPESGGAYWERPEARTDGRQLLFPTAQLGLTALTMGHIGVAEHVYSWFKALLASQPELPSRFYVGWTSNGLVTDVPDSDRYNLVVDFSAPRQAFHNPGIAAAFLARYADRTGTTSASDAARDLLRLYDGATPQLFNYRESTGVCKLGFGSSMLLEAVPEHFLVNNILRMTQWYRESQTPQGAWMPRTFLRPDPQEWHAIEKTAEHVLWVSMMLVALHTYERFAHEETTA</sequence>
<proteinExistence type="predicted"/>
<name>A0AA46X1I5_RHORH</name>
<reference evidence="1 2" key="1">
    <citation type="journal article" date="2021" name="Front. Microbiol.">
        <title>Bacterial Transformation of Aromatic Monomers in Softwood Black Liquor.</title>
        <authorList>
            <person name="Navas L.E."/>
            <person name="Dexter G."/>
            <person name="Liu J."/>
            <person name="Levy-Booth D."/>
            <person name="Cho M."/>
            <person name="Jang S.K."/>
            <person name="Mansfield S.D."/>
            <person name="Renneckar S."/>
            <person name="Mohn W.W."/>
            <person name="Eltis L.D."/>
        </authorList>
    </citation>
    <scope>NUCLEOTIDE SEQUENCE [LARGE SCALE GENOMIC DNA]</scope>
    <source>
        <strain evidence="1 2">GD02</strain>
    </source>
</reference>
<geneLocation type="plasmid" evidence="1 2">
    <name>pGD02.2.1</name>
</geneLocation>
<dbReference type="RefSeq" id="WP_229581254.1">
    <property type="nucleotide sequence ID" value="NZ_CP083975.1"/>
</dbReference>
<evidence type="ECO:0000313" key="2">
    <source>
        <dbReference type="Proteomes" id="UP001162740"/>
    </source>
</evidence>
<dbReference type="Proteomes" id="UP001162740">
    <property type="component" value="Plasmid pGD02.2.1"/>
</dbReference>